<dbReference type="SUPFAM" id="SSF55811">
    <property type="entry name" value="Nudix"/>
    <property type="match status" value="1"/>
</dbReference>
<accession>A0AAV1UXQ4</accession>
<gene>
    <name evidence="1" type="ORF">PM001_LOCUS23054</name>
</gene>
<proteinExistence type="predicted"/>
<evidence type="ECO:0000313" key="1">
    <source>
        <dbReference type="EMBL" id="CAK7937904.1"/>
    </source>
</evidence>
<reference evidence="1" key="1">
    <citation type="submission" date="2024-01" db="EMBL/GenBank/DDBJ databases">
        <authorList>
            <person name="Webb A."/>
        </authorList>
    </citation>
    <scope>NUCLEOTIDE SEQUENCE</scope>
    <source>
        <strain evidence="1">Pm1</strain>
    </source>
</reference>
<protein>
    <submittedName>
        <fullName evidence="1">Uncharacterized protein</fullName>
    </submittedName>
</protein>
<dbReference type="Proteomes" id="UP001162060">
    <property type="component" value="Unassembled WGS sequence"/>
</dbReference>
<dbReference type="InterPro" id="IPR015797">
    <property type="entry name" value="NUDIX_hydrolase-like_dom_sf"/>
</dbReference>
<evidence type="ECO:0000313" key="2">
    <source>
        <dbReference type="Proteomes" id="UP001162060"/>
    </source>
</evidence>
<organism evidence="1 2">
    <name type="scientific">Peronospora matthiolae</name>
    <dbReference type="NCBI Taxonomy" id="2874970"/>
    <lineage>
        <taxon>Eukaryota</taxon>
        <taxon>Sar</taxon>
        <taxon>Stramenopiles</taxon>
        <taxon>Oomycota</taxon>
        <taxon>Peronosporomycetes</taxon>
        <taxon>Peronosporales</taxon>
        <taxon>Peronosporaceae</taxon>
        <taxon>Peronospora</taxon>
    </lineage>
</organism>
<comment type="caution">
    <text evidence="1">The sequence shown here is derived from an EMBL/GenBank/DDBJ whole genome shotgun (WGS) entry which is preliminary data.</text>
</comment>
<dbReference type="Gene3D" id="3.90.79.10">
    <property type="entry name" value="Nucleoside Triphosphate Pyrophosphohydrolase"/>
    <property type="match status" value="1"/>
</dbReference>
<dbReference type="AlphaFoldDB" id="A0AAV1UXQ4"/>
<dbReference type="EMBL" id="CAKLBY020000228">
    <property type="protein sequence ID" value="CAK7937904.1"/>
    <property type="molecule type" value="Genomic_DNA"/>
</dbReference>
<name>A0AAV1UXQ4_9STRA</name>
<sequence length="69" mass="7906">MGYVEQQRRQWTVSSSDIACEWTNGYKRQTGSRLSSIRGSHGQGKFALRGGHLEMYESWDECAIREVPP</sequence>